<keyword evidence="11 14" id="KW-0407">Ion channel</keyword>
<evidence type="ECO:0000313" key="16">
    <source>
        <dbReference type="Proteomes" id="UP000031662"/>
    </source>
</evidence>
<dbReference type="PANTHER" id="PTHR28259:SF18">
    <property type="entry name" value="FLUORIDE-SPECIFIC ION CHANNEL FLUC"/>
    <property type="match status" value="1"/>
</dbReference>
<dbReference type="HOGENOM" id="CLU_114342_2_3_7"/>
<evidence type="ECO:0000256" key="14">
    <source>
        <dbReference type="HAMAP-Rule" id="MF_00454"/>
    </source>
</evidence>
<evidence type="ECO:0000256" key="1">
    <source>
        <dbReference type="ARBA" id="ARBA00004651"/>
    </source>
</evidence>
<comment type="activity regulation">
    <text evidence="14">Na(+) is not transported, but it plays an essential structural role and its presence is essential for fluoride channel function.</text>
</comment>
<keyword evidence="5 14" id="KW-0812">Transmembrane</keyword>
<evidence type="ECO:0000256" key="7">
    <source>
        <dbReference type="ARBA" id="ARBA00022989"/>
    </source>
</evidence>
<comment type="function">
    <text evidence="14">Fluoride-specific ion channel. Important for reducing fluoride concentration in the cell, thus reducing its toxicity.</text>
</comment>
<dbReference type="HAMAP" id="MF_00454">
    <property type="entry name" value="FluC"/>
    <property type="match status" value="1"/>
</dbReference>
<feature type="binding site" evidence="14">
    <location>
        <position position="77"/>
    </location>
    <ligand>
        <name>Na(+)</name>
        <dbReference type="ChEBI" id="CHEBI:29101"/>
        <note>structural</note>
    </ligand>
</feature>
<feature type="transmembrane region" description="Helical" evidence="14">
    <location>
        <begin position="67"/>
        <end position="87"/>
    </location>
</feature>
<comment type="similarity">
    <text evidence="12 14">Belongs to the fluoride channel Fluc/FEX (TC 1.A.43) family.</text>
</comment>
<keyword evidence="8 14" id="KW-0915">Sodium</keyword>
<keyword evidence="2 14" id="KW-0813">Transport</keyword>
<dbReference type="AlphaFoldDB" id="A0A060PSN0"/>
<feature type="binding site" evidence="14">
    <location>
        <position position="80"/>
    </location>
    <ligand>
        <name>Na(+)</name>
        <dbReference type="ChEBI" id="CHEBI:29101"/>
        <note>structural</note>
    </ligand>
</feature>
<accession>A0A060PSN0</accession>
<evidence type="ECO:0000256" key="8">
    <source>
        <dbReference type="ARBA" id="ARBA00023053"/>
    </source>
</evidence>
<dbReference type="GO" id="GO:0140114">
    <property type="term" value="P:cellular detoxification of fluoride"/>
    <property type="evidence" value="ECO:0007669"/>
    <property type="project" value="UniProtKB-UniRule"/>
</dbReference>
<evidence type="ECO:0000256" key="10">
    <source>
        <dbReference type="ARBA" id="ARBA00023136"/>
    </source>
</evidence>
<evidence type="ECO:0000256" key="3">
    <source>
        <dbReference type="ARBA" id="ARBA00022475"/>
    </source>
</evidence>
<dbReference type="EMBL" id="AP014523">
    <property type="protein sequence ID" value="BAO97238.1"/>
    <property type="molecule type" value="Genomic_DNA"/>
</dbReference>
<evidence type="ECO:0000313" key="15">
    <source>
        <dbReference type="EMBL" id="BAO97238.1"/>
    </source>
</evidence>
<dbReference type="GO" id="GO:0062054">
    <property type="term" value="F:fluoride channel activity"/>
    <property type="evidence" value="ECO:0007669"/>
    <property type="project" value="UniProtKB-UniRule"/>
</dbReference>
<keyword evidence="4" id="KW-0997">Cell inner membrane</keyword>
<dbReference type="RefSeq" id="WP_001054942.1">
    <property type="nucleotide sequence ID" value="NZ_AP014523.1"/>
</dbReference>
<evidence type="ECO:0000256" key="6">
    <source>
        <dbReference type="ARBA" id="ARBA00022723"/>
    </source>
</evidence>
<feature type="transmembrane region" description="Helical" evidence="14">
    <location>
        <begin position="102"/>
        <end position="123"/>
    </location>
</feature>
<dbReference type="Pfam" id="PF02537">
    <property type="entry name" value="CRCB"/>
    <property type="match status" value="1"/>
</dbReference>
<dbReference type="PANTHER" id="PTHR28259">
    <property type="entry name" value="FLUORIDE EXPORT PROTEIN 1-RELATED"/>
    <property type="match status" value="1"/>
</dbReference>
<evidence type="ECO:0000256" key="13">
    <source>
        <dbReference type="ARBA" id="ARBA00035585"/>
    </source>
</evidence>
<feature type="transmembrane region" description="Helical" evidence="14">
    <location>
        <begin position="35"/>
        <end position="55"/>
    </location>
</feature>
<sequence length="130" mass="14085">MNLVFLWAALGGAIGSSLRYFVGKMMPSKFLMFESFPLGTFSVNLIGCFVIGFMGHLAAKKVFGDDFGIFFVTGVLGGFTTFSSYGLDTLKLLQKSQYLEAISYVLGTNLLGLIGVAIGWFLAKNFVGIH</sequence>
<evidence type="ECO:0000256" key="12">
    <source>
        <dbReference type="ARBA" id="ARBA00035120"/>
    </source>
</evidence>
<keyword evidence="9 14" id="KW-0406">Ion transport</keyword>
<organism evidence="15 16">
    <name type="scientific">Helicobacter pylori NY40</name>
    <dbReference type="NCBI Taxonomy" id="1426844"/>
    <lineage>
        <taxon>Bacteria</taxon>
        <taxon>Pseudomonadati</taxon>
        <taxon>Campylobacterota</taxon>
        <taxon>Epsilonproteobacteria</taxon>
        <taxon>Campylobacterales</taxon>
        <taxon>Helicobacteraceae</taxon>
        <taxon>Helicobacter</taxon>
    </lineage>
</organism>
<dbReference type="GO" id="GO:0005886">
    <property type="term" value="C:plasma membrane"/>
    <property type="evidence" value="ECO:0007669"/>
    <property type="project" value="UniProtKB-SubCell"/>
</dbReference>
<comment type="subcellular location">
    <subcellularLocation>
        <location evidence="1 14">Cell membrane</location>
        <topology evidence="1 14">Multi-pass membrane protein</topology>
    </subcellularLocation>
</comment>
<comment type="catalytic activity">
    <reaction evidence="13">
        <text>fluoride(in) = fluoride(out)</text>
        <dbReference type="Rhea" id="RHEA:76159"/>
        <dbReference type="ChEBI" id="CHEBI:17051"/>
    </reaction>
    <physiologicalReaction direction="left-to-right" evidence="13">
        <dbReference type="Rhea" id="RHEA:76160"/>
    </physiologicalReaction>
</comment>
<reference evidence="15 16" key="1">
    <citation type="submission" date="2013-11" db="EMBL/GenBank/DDBJ databases">
        <title>Estimation of Helicobacter pylori bacteriophage ecology using H. pylori isolates.</title>
        <authorList>
            <person name="Uchiyama J."/>
            <person name="Takemura-Uchiyama I."/>
            <person name="Ujihara T."/>
            <person name="Matsuzaki S."/>
        </authorList>
    </citation>
    <scope>NUCLEOTIDE SEQUENCE [LARGE SCALE GENOMIC DNA]</scope>
    <source>
        <strain evidence="15 16">NY40</strain>
    </source>
</reference>
<protein>
    <recommendedName>
        <fullName evidence="14">Fluoride-specific ion channel FluC</fullName>
    </recommendedName>
</protein>
<evidence type="ECO:0000256" key="5">
    <source>
        <dbReference type="ARBA" id="ARBA00022692"/>
    </source>
</evidence>
<evidence type="ECO:0000256" key="2">
    <source>
        <dbReference type="ARBA" id="ARBA00022448"/>
    </source>
</evidence>
<keyword evidence="3 14" id="KW-1003">Cell membrane</keyword>
<name>A0A060PSN0_HELPX</name>
<dbReference type="NCBIfam" id="TIGR00494">
    <property type="entry name" value="crcB"/>
    <property type="match status" value="1"/>
</dbReference>
<keyword evidence="6 14" id="KW-0479">Metal-binding</keyword>
<dbReference type="Proteomes" id="UP000031662">
    <property type="component" value="Chromosome"/>
</dbReference>
<gene>
    <name evidence="14" type="primary">fluC</name>
    <name evidence="14" type="synonym">crcB</name>
    <name evidence="15" type="ORF">NY40_0215</name>
</gene>
<keyword evidence="10 14" id="KW-0472">Membrane</keyword>
<evidence type="ECO:0000256" key="11">
    <source>
        <dbReference type="ARBA" id="ARBA00023303"/>
    </source>
</evidence>
<evidence type="ECO:0000256" key="4">
    <source>
        <dbReference type="ARBA" id="ARBA00022519"/>
    </source>
</evidence>
<dbReference type="GO" id="GO:0046872">
    <property type="term" value="F:metal ion binding"/>
    <property type="evidence" value="ECO:0007669"/>
    <property type="project" value="UniProtKB-KW"/>
</dbReference>
<proteinExistence type="inferred from homology"/>
<keyword evidence="7 14" id="KW-1133">Transmembrane helix</keyword>
<dbReference type="InterPro" id="IPR003691">
    <property type="entry name" value="FluC"/>
</dbReference>
<evidence type="ECO:0000256" key="9">
    <source>
        <dbReference type="ARBA" id="ARBA00023065"/>
    </source>
</evidence>